<feature type="region of interest" description="Disordered" evidence="1">
    <location>
        <begin position="1"/>
        <end position="24"/>
    </location>
</feature>
<dbReference type="EMBL" id="ACBW01000133">
    <property type="protein sequence ID" value="EEF76316.1"/>
    <property type="molecule type" value="Genomic_DNA"/>
</dbReference>
<protein>
    <submittedName>
        <fullName evidence="2">Uncharacterized protein</fullName>
    </submittedName>
</protein>
<organism evidence="2 3">
    <name type="scientific">Phocaeicola coprophilus DSM 18228 = JCM 13818</name>
    <dbReference type="NCBI Taxonomy" id="547042"/>
    <lineage>
        <taxon>Bacteria</taxon>
        <taxon>Pseudomonadati</taxon>
        <taxon>Bacteroidota</taxon>
        <taxon>Bacteroidia</taxon>
        <taxon>Bacteroidales</taxon>
        <taxon>Bacteroidaceae</taxon>
        <taxon>Phocaeicola</taxon>
    </lineage>
</organism>
<evidence type="ECO:0000313" key="3">
    <source>
        <dbReference type="Proteomes" id="UP000014073"/>
    </source>
</evidence>
<evidence type="ECO:0000256" key="1">
    <source>
        <dbReference type="SAM" id="MobiDB-lite"/>
    </source>
</evidence>
<dbReference type="Proteomes" id="UP000014073">
    <property type="component" value="Unassembled WGS sequence"/>
</dbReference>
<dbReference type="AlphaFoldDB" id="S0FD23"/>
<keyword evidence="3" id="KW-1185">Reference proteome</keyword>
<name>S0FD23_9BACT</name>
<comment type="caution">
    <text evidence="2">The sequence shown here is derived from an EMBL/GenBank/DDBJ whole genome shotgun (WGS) entry which is preliminary data.</text>
</comment>
<dbReference type="STRING" id="547042.BACCOPRO_01816"/>
<reference evidence="2 3" key="1">
    <citation type="submission" date="2008-12" db="EMBL/GenBank/DDBJ databases">
        <authorList>
            <person name="Fulton L."/>
            <person name="Clifton S."/>
            <person name="Fulton B."/>
            <person name="Xu J."/>
            <person name="Minx P."/>
            <person name="Pepin K.H."/>
            <person name="Johnson M."/>
            <person name="Bhonagiri V."/>
            <person name="Nash W.E."/>
            <person name="Mardis E.R."/>
            <person name="Wilson R.K."/>
        </authorList>
    </citation>
    <scope>NUCLEOTIDE SEQUENCE [LARGE SCALE GENOMIC DNA]</scope>
    <source>
        <strain evidence="2 3">DSM 18228</strain>
    </source>
</reference>
<dbReference type="HOGENOM" id="CLU_3304581_0_0_10"/>
<evidence type="ECO:0000313" key="2">
    <source>
        <dbReference type="EMBL" id="EEF76316.1"/>
    </source>
</evidence>
<proteinExistence type="predicted"/>
<sequence length="39" mass="4084">MKKGSPQQKKDIAGSVKPGKPPARKYGFICLAGRVGAGR</sequence>
<gene>
    <name evidence="2" type="ORF">BACCOPRO_01816</name>
</gene>
<accession>S0FD23</accession>